<name>A0ACB1B117_MELEN</name>
<sequence length="63" mass="7534">MFLFNNLNNVKTLKERNWQTIIYKQIPLFLYINEPEQEFAIRLIKKGFSFLIFCGRGGGLIFF</sequence>
<proteinExistence type="predicted"/>
<dbReference type="Proteomes" id="UP001497535">
    <property type="component" value="Unassembled WGS sequence"/>
</dbReference>
<dbReference type="EMBL" id="CAVMJV010000159">
    <property type="protein sequence ID" value="CAK5116953.1"/>
    <property type="molecule type" value="Genomic_DNA"/>
</dbReference>
<accession>A0ACB1B117</accession>
<keyword evidence="2" id="KW-1185">Reference proteome</keyword>
<organism evidence="1 2">
    <name type="scientific">Meloidogyne enterolobii</name>
    <name type="common">Root-knot nematode worm</name>
    <name type="synonym">Meloidogyne mayaguensis</name>
    <dbReference type="NCBI Taxonomy" id="390850"/>
    <lineage>
        <taxon>Eukaryota</taxon>
        <taxon>Metazoa</taxon>
        <taxon>Ecdysozoa</taxon>
        <taxon>Nematoda</taxon>
        <taxon>Chromadorea</taxon>
        <taxon>Rhabditida</taxon>
        <taxon>Tylenchina</taxon>
        <taxon>Tylenchomorpha</taxon>
        <taxon>Tylenchoidea</taxon>
        <taxon>Meloidogynidae</taxon>
        <taxon>Meloidogyninae</taxon>
        <taxon>Meloidogyne</taxon>
    </lineage>
</organism>
<comment type="caution">
    <text evidence="1">The sequence shown here is derived from an EMBL/GenBank/DDBJ whole genome shotgun (WGS) entry which is preliminary data.</text>
</comment>
<reference evidence="1" key="1">
    <citation type="submission" date="2023-11" db="EMBL/GenBank/DDBJ databases">
        <authorList>
            <person name="Poullet M."/>
        </authorList>
    </citation>
    <scope>NUCLEOTIDE SEQUENCE</scope>
    <source>
        <strain evidence="1">E1834</strain>
    </source>
</reference>
<evidence type="ECO:0000313" key="1">
    <source>
        <dbReference type="EMBL" id="CAK5116953.1"/>
    </source>
</evidence>
<protein>
    <submittedName>
        <fullName evidence="1">Uncharacterized protein</fullName>
    </submittedName>
</protein>
<evidence type="ECO:0000313" key="2">
    <source>
        <dbReference type="Proteomes" id="UP001497535"/>
    </source>
</evidence>
<gene>
    <name evidence="1" type="ORF">MENTE1834_LOCUS45930</name>
</gene>